<comment type="subunit">
    <text evidence="6">Part of the ribosomal stalk of the 50S ribosomal subunit. The N-terminus interacts with L11 and the large rRNA to form the base of the stalk. The C-terminus forms an elongated spine to which L12 dimers bind in a sequential fashion forming a multimeric L10(L12)X complex.</text>
</comment>
<evidence type="ECO:0000313" key="8">
    <source>
        <dbReference type="Proteomes" id="UP001220395"/>
    </source>
</evidence>
<dbReference type="GO" id="GO:0005840">
    <property type="term" value="C:ribosome"/>
    <property type="evidence" value="ECO:0007669"/>
    <property type="project" value="UniProtKB-KW"/>
</dbReference>
<dbReference type="SUPFAM" id="SSF160369">
    <property type="entry name" value="Ribosomal protein L10-like"/>
    <property type="match status" value="1"/>
</dbReference>
<keyword evidence="6" id="KW-0699">rRNA-binding</keyword>
<protein>
    <recommendedName>
        <fullName evidence="5 6">Large ribosomal subunit protein uL10</fullName>
    </recommendedName>
</protein>
<dbReference type="Pfam" id="PF00466">
    <property type="entry name" value="Ribosomal_L10"/>
    <property type="match status" value="1"/>
</dbReference>
<dbReference type="EMBL" id="CP117411">
    <property type="protein sequence ID" value="WCT73887.1"/>
    <property type="molecule type" value="Genomic_DNA"/>
</dbReference>
<dbReference type="InterPro" id="IPR022973">
    <property type="entry name" value="Ribosomal_uL10_bac"/>
</dbReference>
<organism evidence="7 8">
    <name type="scientific">Sphingomonas naphthae</name>
    <dbReference type="NCBI Taxonomy" id="1813468"/>
    <lineage>
        <taxon>Bacteria</taxon>
        <taxon>Pseudomonadati</taxon>
        <taxon>Pseudomonadota</taxon>
        <taxon>Alphaproteobacteria</taxon>
        <taxon>Sphingomonadales</taxon>
        <taxon>Sphingomonadaceae</taxon>
        <taxon>Sphingomonas</taxon>
    </lineage>
</organism>
<comment type="function">
    <text evidence="1 6">Forms part of the ribosomal stalk, playing a central role in the interaction of the ribosome with GTP-bound translation factors.</text>
</comment>
<dbReference type="PANTHER" id="PTHR11560">
    <property type="entry name" value="39S RIBOSOMAL PROTEIN L10, MITOCHONDRIAL"/>
    <property type="match status" value="1"/>
</dbReference>
<evidence type="ECO:0000256" key="2">
    <source>
        <dbReference type="ARBA" id="ARBA00008889"/>
    </source>
</evidence>
<comment type="similarity">
    <text evidence="2 6">Belongs to the universal ribosomal protein uL10 family.</text>
</comment>
<dbReference type="PROSITE" id="PS01109">
    <property type="entry name" value="RIBOSOMAL_L10"/>
    <property type="match status" value="1"/>
</dbReference>
<dbReference type="Gene3D" id="6.10.250.290">
    <property type="match status" value="1"/>
</dbReference>
<dbReference type="InterPro" id="IPR043141">
    <property type="entry name" value="Ribosomal_uL10-like_sf"/>
</dbReference>
<evidence type="ECO:0000256" key="6">
    <source>
        <dbReference type="HAMAP-Rule" id="MF_00362"/>
    </source>
</evidence>
<keyword evidence="3 6" id="KW-0689">Ribosomal protein</keyword>
<accession>A0ABY7TMH2</accession>
<dbReference type="InterPro" id="IPR002363">
    <property type="entry name" value="Ribosomal_uL10_CS_bac"/>
</dbReference>
<dbReference type="HAMAP" id="MF_00362">
    <property type="entry name" value="Ribosomal_uL10"/>
    <property type="match status" value="1"/>
</dbReference>
<keyword evidence="4 6" id="KW-0687">Ribonucleoprotein</keyword>
<reference evidence="7 8" key="1">
    <citation type="submission" date="2023-02" db="EMBL/GenBank/DDBJ databases">
        <title>Genome sequence of Sphingomonas naphthae.</title>
        <authorList>
            <person name="Kim S."/>
            <person name="Heo J."/>
            <person name="Kwon S.-W."/>
        </authorList>
    </citation>
    <scope>NUCLEOTIDE SEQUENCE [LARGE SCALE GENOMIC DNA]</scope>
    <source>
        <strain evidence="7 8">KACC 18716</strain>
    </source>
</reference>
<keyword evidence="6" id="KW-0694">RNA-binding</keyword>
<evidence type="ECO:0000256" key="1">
    <source>
        <dbReference type="ARBA" id="ARBA00002633"/>
    </source>
</evidence>
<name>A0ABY7TMH2_9SPHN</name>
<evidence type="ECO:0000313" key="7">
    <source>
        <dbReference type="EMBL" id="WCT73887.1"/>
    </source>
</evidence>
<dbReference type="Gene3D" id="3.30.70.1730">
    <property type="match status" value="1"/>
</dbReference>
<dbReference type="CDD" id="cd05797">
    <property type="entry name" value="Ribosomal_L10"/>
    <property type="match status" value="1"/>
</dbReference>
<dbReference type="InterPro" id="IPR047865">
    <property type="entry name" value="Ribosomal_uL10_bac_type"/>
</dbReference>
<dbReference type="RefSeq" id="WP_273688494.1">
    <property type="nucleotide sequence ID" value="NZ_CP117411.1"/>
</dbReference>
<evidence type="ECO:0000256" key="4">
    <source>
        <dbReference type="ARBA" id="ARBA00023274"/>
    </source>
</evidence>
<dbReference type="InterPro" id="IPR001790">
    <property type="entry name" value="Ribosomal_uL10"/>
</dbReference>
<dbReference type="NCBIfam" id="NF000955">
    <property type="entry name" value="PRK00099.1-1"/>
    <property type="match status" value="1"/>
</dbReference>
<keyword evidence="8" id="KW-1185">Reference proteome</keyword>
<proteinExistence type="inferred from homology"/>
<sequence length="173" mass="17967">MDRAQKSEQVAALNRTFTETSVVVVTRNLGMTVAQSTALRVKMLEAGASYKVTKNRLVRIAAEGTPYTTLSDLLTGPTALSTSADPVAAAKVVVEFAKTNDKLEIVGGAMGDTVLDVAGVKALAELPSLDALRAKIVGLIQAPATKVVQIVQAPAGQLARVFAAYADKDAQAA</sequence>
<gene>
    <name evidence="6 7" type="primary">rplJ</name>
    <name evidence="7" type="ORF">PQ455_01245</name>
</gene>
<evidence type="ECO:0000256" key="3">
    <source>
        <dbReference type="ARBA" id="ARBA00022980"/>
    </source>
</evidence>
<evidence type="ECO:0000256" key="5">
    <source>
        <dbReference type="ARBA" id="ARBA00035202"/>
    </source>
</evidence>
<dbReference type="Proteomes" id="UP001220395">
    <property type="component" value="Chromosome"/>
</dbReference>